<dbReference type="Gene3D" id="3.40.50.2000">
    <property type="entry name" value="Glycogen Phosphorylase B"/>
    <property type="match status" value="2"/>
</dbReference>
<dbReference type="EMBL" id="JBHTBY010000017">
    <property type="protein sequence ID" value="MFC7322714.1"/>
    <property type="molecule type" value="Genomic_DNA"/>
</dbReference>
<reference evidence="4" key="1">
    <citation type="journal article" date="2019" name="Int. J. Syst. Evol. Microbiol.">
        <title>The Global Catalogue of Microorganisms (GCM) 10K type strain sequencing project: providing services to taxonomists for standard genome sequencing and annotation.</title>
        <authorList>
            <consortium name="The Broad Institute Genomics Platform"/>
            <consortium name="The Broad Institute Genome Sequencing Center for Infectious Disease"/>
            <person name="Wu L."/>
            <person name="Ma J."/>
        </authorList>
    </citation>
    <scope>NUCLEOTIDE SEQUENCE [LARGE SCALE GENOMIC DNA]</scope>
    <source>
        <strain evidence="4">CCUG 73951</strain>
    </source>
</reference>
<dbReference type="Proteomes" id="UP001596494">
    <property type="component" value="Unassembled WGS sequence"/>
</dbReference>
<sequence>MGRPLRVLHVVVNMNRGGAETLLMNLYRNIDRTKVQFDFLTCKPGVFDSEIEDMGGIIHRIPYVTDIGHLGYKKALVKFFESQDYKIVHAHMDKMSGIVLQCAKRSEVPVRIAHSHNTRSEGGIVSKLYKSFAGSHIKKDATHRFACSQSAAEWLFGRQSNQTYVLKNGIDNRKFLYSSKDRRDVRAQLNIRDDTFVIGHVGRFNHQKNHEFLLEVFQQFSMVHGNTILLLAGDGVLKKRMEMKSRELGIHEYVNFLGVREDVDKLLQAFDMFLFPSYHEGLPVTLIEAQNAGLPCFITNTITEEVDMGLGLVQQYPLTHHHEWVEAIKALSIQRSSRLIDPDRLSQKGYDIQQTAMKTQNDYIQLGREVS</sequence>
<comment type="caution">
    <text evidence="3">The sequence shown here is derived from an EMBL/GenBank/DDBJ whole genome shotgun (WGS) entry which is preliminary data.</text>
</comment>
<evidence type="ECO:0000259" key="2">
    <source>
        <dbReference type="Pfam" id="PF13439"/>
    </source>
</evidence>
<evidence type="ECO:0000259" key="1">
    <source>
        <dbReference type="Pfam" id="PF00534"/>
    </source>
</evidence>
<gene>
    <name evidence="3" type="ORF">ACFQMN_17765</name>
</gene>
<evidence type="ECO:0000313" key="4">
    <source>
        <dbReference type="Proteomes" id="UP001596494"/>
    </source>
</evidence>
<evidence type="ECO:0000313" key="3">
    <source>
        <dbReference type="EMBL" id="MFC7322714.1"/>
    </source>
</evidence>
<dbReference type="InterPro" id="IPR028098">
    <property type="entry name" value="Glyco_trans_4-like_N"/>
</dbReference>
<dbReference type="InterPro" id="IPR001296">
    <property type="entry name" value="Glyco_trans_1"/>
</dbReference>
<dbReference type="PANTHER" id="PTHR45947">
    <property type="entry name" value="SULFOQUINOVOSYL TRANSFERASE SQD2"/>
    <property type="match status" value="1"/>
</dbReference>
<dbReference type="Pfam" id="PF00534">
    <property type="entry name" value="Glycos_transf_1"/>
    <property type="match status" value="1"/>
</dbReference>
<proteinExistence type="predicted"/>
<protein>
    <submittedName>
        <fullName evidence="3">Glycosyltransferase family 1 protein</fullName>
    </submittedName>
</protein>
<dbReference type="InterPro" id="IPR050194">
    <property type="entry name" value="Glycosyltransferase_grp1"/>
</dbReference>
<feature type="domain" description="Glycosyl transferase family 1" evidence="1">
    <location>
        <begin position="181"/>
        <end position="301"/>
    </location>
</feature>
<keyword evidence="4" id="KW-1185">Reference proteome</keyword>
<dbReference type="PANTHER" id="PTHR45947:SF3">
    <property type="entry name" value="SULFOQUINOVOSYL TRANSFERASE SQD2"/>
    <property type="match status" value="1"/>
</dbReference>
<name>A0ABW2K7C4_9BACI</name>
<organism evidence="3 4">
    <name type="scientific">Halobacillus campisalis</name>
    <dbReference type="NCBI Taxonomy" id="435909"/>
    <lineage>
        <taxon>Bacteria</taxon>
        <taxon>Bacillati</taxon>
        <taxon>Bacillota</taxon>
        <taxon>Bacilli</taxon>
        <taxon>Bacillales</taxon>
        <taxon>Bacillaceae</taxon>
        <taxon>Halobacillus</taxon>
    </lineage>
</organism>
<dbReference type="Pfam" id="PF13439">
    <property type="entry name" value="Glyco_transf_4"/>
    <property type="match status" value="1"/>
</dbReference>
<dbReference type="SUPFAM" id="SSF53756">
    <property type="entry name" value="UDP-Glycosyltransferase/glycogen phosphorylase"/>
    <property type="match status" value="1"/>
</dbReference>
<dbReference type="CDD" id="cd03812">
    <property type="entry name" value="GT4_CapH-like"/>
    <property type="match status" value="1"/>
</dbReference>
<feature type="domain" description="Glycosyltransferase subfamily 4-like N-terminal" evidence="2">
    <location>
        <begin position="17"/>
        <end position="171"/>
    </location>
</feature>
<accession>A0ABW2K7C4</accession>
<dbReference type="RefSeq" id="WP_289215080.1">
    <property type="nucleotide sequence ID" value="NZ_JAPVRC010000002.1"/>
</dbReference>